<dbReference type="PANTHER" id="PTHR13457:SF1">
    <property type="entry name" value="HEAT REPEAT-CONTAINING PROTEIN 1"/>
    <property type="match status" value="1"/>
</dbReference>
<keyword evidence="4" id="KW-1185">Reference proteome</keyword>
<dbReference type="EMBL" id="UZAE01012959">
    <property type="protein sequence ID" value="VDO07572.1"/>
    <property type="molecule type" value="Genomic_DNA"/>
</dbReference>
<dbReference type="PANTHER" id="PTHR13457">
    <property type="entry name" value="BAP28"/>
    <property type="match status" value="1"/>
</dbReference>
<comment type="subcellular location">
    <subcellularLocation>
        <location evidence="1">Nucleus</location>
        <location evidence="1">Nucleolus</location>
    </subcellularLocation>
</comment>
<feature type="region of interest" description="Disordered" evidence="2">
    <location>
        <begin position="884"/>
        <end position="917"/>
    </location>
</feature>
<keyword evidence="1" id="KW-0690">Ribosome biogenesis</keyword>
<accession>A0A0R3TRQ1</accession>
<dbReference type="WBParaSite" id="HNAJ_0001027601-mRNA-1">
    <property type="protein sequence ID" value="HNAJ_0001027601-mRNA-1"/>
    <property type="gene ID" value="HNAJ_0001027601"/>
</dbReference>
<keyword evidence="1" id="KW-0539">Nucleus</keyword>
<dbReference type="SUPFAM" id="SSF48371">
    <property type="entry name" value="ARM repeat"/>
    <property type="match status" value="1"/>
</dbReference>
<evidence type="ECO:0000256" key="1">
    <source>
        <dbReference type="RuleBase" id="RU367065"/>
    </source>
</evidence>
<dbReference type="GO" id="GO:0000462">
    <property type="term" value="P:maturation of SSU-rRNA from tricistronic rRNA transcript (SSU-rRNA, 5.8S rRNA, LSU-rRNA)"/>
    <property type="evidence" value="ECO:0007669"/>
    <property type="project" value="TreeGrafter"/>
</dbReference>
<evidence type="ECO:0000313" key="3">
    <source>
        <dbReference type="EMBL" id="VDO07572.1"/>
    </source>
</evidence>
<gene>
    <name evidence="3" type="ORF">HNAJ_LOCUS10271</name>
</gene>
<name>A0A0R3TRQ1_RODNA</name>
<protein>
    <recommendedName>
        <fullName evidence="1">HEAT repeat-containing protein 1</fullName>
    </recommendedName>
</protein>
<dbReference type="GO" id="GO:0034455">
    <property type="term" value="C:t-UTP complex"/>
    <property type="evidence" value="ECO:0007669"/>
    <property type="project" value="TreeGrafter"/>
</dbReference>
<keyword evidence="1" id="KW-0698">rRNA processing</keyword>
<keyword evidence="1" id="KW-0687">Ribonucleoprotein</keyword>
<dbReference type="OrthoDB" id="31183at2759"/>
<dbReference type="InterPro" id="IPR016024">
    <property type="entry name" value="ARM-type_fold"/>
</dbReference>
<dbReference type="GO" id="GO:0045943">
    <property type="term" value="P:positive regulation of transcription by RNA polymerase I"/>
    <property type="evidence" value="ECO:0007669"/>
    <property type="project" value="TreeGrafter"/>
</dbReference>
<comment type="similarity">
    <text evidence="1">Belongs to the HEATR1/UTP10 family.</text>
</comment>
<dbReference type="GO" id="GO:0030515">
    <property type="term" value="F:snoRNA binding"/>
    <property type="evidence" value="ECO:0007669"/>
    <property type="project" value="TreeGrafter"/>
</dbReference>
<dbReference type="Proteomes" id="UP000278807">
    <property type="component" value="Unassembled WGS sequence"/>
</dbReference>
<evidence type="ECO:0000313" key="4">
    <source>
        <dbReference type="Proteomes" id="UP000278807"/>
    </source>
</evidence>
<dbReference type="STRING" id="102285.A0A0R3TRQ1"/>
<comment type="function">
    <text evidence="1">Involved in nucleolar processing of pre-18S ribosomal RNA.</text>
</comment>
<reference evidence="5" key="1">
    <citation type="submission" date="2017-02" db="UniProtKB">
        <authorList>
            <consortium name="WormBaseParasite"/>
        </authorList>
    </citation>
    <scope>IDENTIFICATION</scope>
</reference>
<organism evidence="5">
    <name type="scientific">Rodentolepis nana</name>
    <name type="common">Dwarf tapeworm</name>
    <name type="synonym">Hymenolepis nana</name>
    <dbReference type="NCBI Taxonomy" id="102285"/>
    <lineage>
        <taxon>Eukaryota</taxon>
        <taxon>Metazoa</taxon>
        <taxon>Spiralia</taxon>
        <taxon>Lophotrochozoa</taxon>
        <taxon>Platyhelminthes</taxon>
        <taxon>Cestoda</taxon>
        <taxon>Eucestoda</taxon>
        <taxon>Cyclophyllidea</taxon>
        <taxon>Hymenolepididae</taxon>
        <taxon>Rodentolepis</taxon>
    </lineage>
</organism>
<dbReference type="GO" id="GO:0032040">
    <property type="term" value="C:small-subunit processome"/>
    <property type="evidence" value="ECO:0007669"/>
    <property type="project" value="TreeGrafter"/>
</dbReference>
<dbReference type="InterPro" id="IPR040191">
    <property type="entry name" value="UTP10"/>
</dbReference>
<proteinExistence type="inferred from homology"/>
<evidence type="ECO:0000313" key="5">
    <source>
        <dbReference type="WBParaSite" id="HNAJ_0001027601-mRNA-1"/>
    </source>
</evidence>
<sequence length="2033" mass="226107">MSFAEQLRRQRSAISASYSTDYTHKKSLVYEQSASINQEKCYTDCLKELVKLRDVDPELKRFEESLFSPNSLRLQMCSIYPAQKRAIDEQVRLFLFMIDKHIRTSEASWALEWLVFKYEVPRHYVDDFMRLMIPHYESGLFIKAIQLLDYNDISPDWRWLKPYAERGTPLSRHEFYRACYNQTTLIPFIAKSMNTCAKFESELRLDRISNFCNFFTYTLVGIFGLELPIHKKAKIVNALQGTLRKGLRSDIIAFKSSATCVVLCIACSMTLNRELVLDWISCLLKTTINGDEYKTIRSVRLLMKCQGISLLPDELAVVYENSLNELIPLERGVIEDMEVNQLMNGDVSALATTSLEQSERVQKSTIMMDVELTGKDVNEQQDKVQETNMKKKHKKLTIKRVLKMSIEQLFARDLSMQEQFEVVHRIIGTHGVCVMQKSECECLSECRPECDLRENWLADFLISTLASFTQSESLEQGLYTEDADAMLVHQQCKAALQIVKVAFTCSKDGANVSLVKALDKAFPCVLSALVHPVGEVRVVAYETLGLYLDEFGRFSSTTTLNYVSSFLIDVQEKAEIITDSTKSLLQGDSLSALVRTTTDLVQAVFRLFCRQPIKDDTYSQMCWFSAAQLFQNDLLSSVIQLGSSSENGSGVKCGWSALLHLLKGPPFKRFEVVHLLCLSKLDAFTLPTLGSLCSPTSNQKLLDETPFYENELLYSLIDYECPSKSLNTRLSSILPRLLLKVENYTFLLERLDPSFNNQTRSLSSRLANRNRNTNDAFDIRRLSILQVILTSLASEMYRLQTSSTVEKRESLQRTGSSSSLLSFVGDSLKLGTKRRSSKLGRGRLTAFGDTSSKENEEGSSMKDLVHPLNSHLLACVQTLQTGSKHRKRVADETMSTDSDSDEGVVDDDHNPETKVSNSTNLQEQTLACLLEVLIALTKLFEVGNKIKSADKSRSGRKSPLMPTCSVKAVMGSIFSFLHIFELSVNVQRQAVLCLVEMASLFPVTLCEQLLTLIKWISGTNQGHSIFFQIDNVQNLHLMDRLICTAIPALLKVSNSRIEAGLKVLDVFVRGLPDLPTNHPRRCLTFYAGLVRGLADVTAPTPLTETGINKRVAKQFALSGWLWTAAIAFFNTNYPTDETANFVPSLLTDLFNQFELTYQLGAWQQCFKFYLYLISNPSVLNLKKAQENQSKRPRLDISHEESCDCEYNFLLKHLSKSDRVNLFDQVSLSGRKRSRSSDCVPRSGSEIRLWPLLANVSAFFTNLLETPGHRIRQENAVKDSLVKIQESFEDIVPLVVQLLISSTTSTIEADVSDDDAITRKDAIVNLQSLLVKMNGLMSSQTFLRSVGRLMSFKQTNLTRKALELLLAKLESLTSKCPNPAQLLTKQSVKPLPKMENTLKEGLVDILDKLSSSIITSSNILSSDRNTILQFSCLQKLAQLLCEAYPEMMVKILDHLLSINVSNWWPSDSDGVSKTAKMATEAADVRSMVCLFAFTCLAHLSPSFISIRGPSSSLVTRNRIRKALRFALNHASTACGLADRPVGSTTAVTGVLRSCEQHLQAGVTLMLGAFEFSIKANIDDQSELVLQVLSEEVSSVNRNGHASSEALDASLFKFVFRTTNLNLAVATKANPERSSVSLKQSVALLNRLRNQLVALPESVYTLRLAYDLLKDAKPDTDSDLLSGGLEFISRHADRMLAVSAKGSVDLDASASGEESSNTLDITYASEPLLVWNIICLGLECHPVSSAQNGLDSNVAKAAGMACASLLTALSHNSRLQLIGQCLRWLVLDSPSSSVVMSRLASFFTVLHLLASKLSVQNFLNLIKETFLPHLFICTLSLLSGENRSKRVKNIADQLELSYLAKCFSSGISNANSSIAGSCARATYAAITAWLQAEAASSTCLDTAGTEAVLALPQIIVQPLSFPILGLTEIDLVPCVDAFLKAINGDEALLRPFGSSLCALLRNAQWRIRLAGVHLLRQTFEILTEGDNGELGLLACLQTDMYTALTEAMEDKKPEVEAAANRLFAELEGAGVTMAD</sequence>
<reference evidence="3 4" key="2">
    <citation type="submission" date="2018-11" db="EMBL/GenBank/DDBJ databases">
        <authorList>
            <consortium name="Pathogen Informatics"/>
        </authorList>
    </citation>
    <scope>NUCLEOTIDE SEQUENCE [LARGE SCALE GENOMIC DNA]</scope>
</reference>
<evidence type="ECO:0000256" key="2">
    <source>
        <dbReference type="SAM" id="MobiDB-lite"/>
    </source>
</evidence>
<dbReference type="GO" id="GO:0030686">
    <property type="term" value="C:90S preribosome"/>
    <property type="evidence" value="ECO:0007669"/>
    <property type="project" value="TreeGrafter"/>
</dbReference>